<dbReference type="InParanoid" id="A0A672UKK8"/>
<accession>A0A672UKK8</accession>
<proteinExistence type="predicted"/>
<reference evidence="2" key="2">
    <citation type="submission" date="2025-08" db="UniProtKB">
        <authorList>
            <consortium name="Ensembl"/>
        </authorList>
    </citation>
    <scope>IDENTIFICATION</scope>
</reference>
<reference evidence="2" key="3">
    <citation type="submission" date="2025-09" db="UniProtKB">
        <authorList>
            <consortium name="Ensembl"/>
        </authorList>
    </citation>
    <scope>IDENTIFICATION</scope>
</reference>
<protein>
    <submittedName>
        <fullName evidence="2">Uncharacterized protein</fullName>
    </submittedName>
</protein>
<organism evidence="2 3">
    <name type="scientific">Strigops habroptila</name>
    <name type="common">Kakapo</name>
    <dbReference type="NCBI Taxonomy" id="2489341"/>
    <lineage>
        <taxon>Eukaryota</taxon>
        <taxon>Metazoa</taxon>
        <taxon>Chordata</taxon>
        <taxon>Craniata</taxon>
        <taxon>Vertebrata</taxon>
        <taxon>Euteleostomi</taxon>
        <taxon>Archelosauria</taxon>
        <taxon>Archosauria</taxon>
        <taxon>Dinosauria</taxon>
        <taxon>Saurischia</taxon>
        <taxon>Theropoda</taxon>
        <taxon>Coelurosauria</taxon>
        <taxon>Aves</taxon>
        <taxon>Neognathae</taxon>
        <taxon>Neoaves</taxon>
        <taxon>Telluraves</taxon>
        <taxon>Australaves</taxon>
        <taxon>Psittaciformes</taxon>
        <taxon>Psittacidae</taxon>
        <taxon>Strigops</taxon>
    </lineage>
</organism>
<reference evidence="2 3" key="1">
    <citation type="submission" date="2019-11" db="EMBL/GenBank/DDBJ databases">
        <title>Strigops habroptila (kakapo) genome, bStrHab1, primary haplotype, v2.</title>
        <authorList>
            <person name="Jarvis E.D."/>
            <person name="Howard J."/>
            <person name="Rhie A."/>
            <person name="Phillippy A."/>
            <person name="Korlach J."/>
            <person name="Digby A."/>
            <person name="Iorns D."/>
            <person name="Eason D."/>
            <person name="Robertson B."/>
            <person name="Raemaekers T."/>
            <person name="Howe K."/>
            <person name="Lewin H."/>
            <person name="Damas J."/>
            <person name="Hastie A."/>
            <person name="Tracey A."/>
            <person name="Chow W."/>
            <person name="Fedrigo O."/>
        </authorList>
    </citation>
    <scope>NUCLEOTIDE SEQUENCE [LARGE SCALE GENOMIC DNA]</scope>
</reference>
<evidence type="ECO:0000256" key="1">
    <source>
        <dbReference type="SAM" id="MobiDB-lite"/>
    </source>
</evidence>
<sequence>LPAGSQQTLKSCTSDEEGDTHTEPRCLFPPQPFSLLCCIIPSLVICPEQPGIHHLLGRRELGGNLDVEVAIGEQNLHKTLGGGSWMSCCLAAKPQFTMQAPHRPWMVAGCHLGPLMVLANQGRRGHKEFVL</sequence>
<name>A0A672UKK8_STRHB</name>
<dbReference type="AlphaFoldDB" id="A0A672UKK8"/>
<evidence type="ECO:0000313" key="3">
    <source>
        <dbReference type="Proteomes" id="UP000472266"/>
    </source>
</evidence>
<evidence type="ECO:0000313" key="2">
    <source>
        <dbReference type="Ensembl" id="ENSSHBP00005015027.1"/>
    </source>
</evidence>
<dbReference type="Proteomes" id="UP000472266">
    <property type="component" value="Chromosome 14"/>
</dbReference>
<dbReference type="Ensembl" id="ENSSHBT00005018027.1">
    <property type="protein sequence ID" value="ENSSHBP00005015027.1"/>
    <property type="gene ID" value="ENSSHBG00005013186.1"/>
</dbReference>
<feature type="compositionally biased region" description="Polar residues" evidence="1">
    <location>
        <begin position="1"/>
        <end position="12"/>
    </location>
</feature>
<keyword evidence="3" id="KW-1185">Reference proteome</keyword>
<feature type="region of interest" description="Disordered" evidence="1">
    <location>
        <begin position="1"/>
        <end position="23"/>
    </location>
</feature>